<comment type="catalytic activity">
    <reaction evidence="1 6">
        <text>The enzyme specifically hydrolyzes (1-&gt;4)-beta-D-galactosidic linkages in type I arabinogalactans.</text>
        <dbReference type="EC" id="3.2.1.89"/>
    </reaction>
</comment>
<evidence type="ECO:0000256" key="3">
    <source>
        <dbReference type="ARBA" id="ARBA00012556"/>
    </source>
</evidence>
<dbReference type="GO" id="GO:0015926">
    <property type="term" value="F:glucosidase activity"/>
    <property type="evidence" value="ECO:0007669"/>
    <property type="project" value="InterPro"/>
</dbReference>
<dbReference type="AlphaFoldDB" id="A0A8J7WMX7"/>
<keyword evidence="6" id="KW-0732">Signal</keyword>
<feature type="chain" id="PRO_5035340989" description="Arabinogalactan endo-beta-1,4-galactanase" evidence="6">
    <location>
        <begin position="49"/>
        <end position="533"/>
    </location>
</feature>
<dbReference type="PANTHER" id="PTHR34983">
    <property type="entry name" value="ARABINOGALACTAN ENDO-BETA-1,4-GALACTANASE A"/>
    <property type="match status" value="1"/>
</dbReference>
<comment type="similarity">
    <text evidence="2 6">Belongs to the glycosyl hydrolase 53 family.</text>
</comment>
<gene>
    <name evidence="7" type="ORF">KGA66_19820</name>
</gene>
<dbReference type="GO" id="GO:0031218">
    <property type="term" value="F:arabinogalactan endo-1,4-beta-galactosidase activity"/>
    <property type="evidence" value="ECO:0007669"/>
    <property type="project" value="UniProtKB-EC"/>
</dbReference>
<feature type="signal peptide" evidence="6">
    <location>
        <begin position="1"/>
        <end position="48"/>
    </location>
</feature>
<dbReference type="EC" id="3.2.1.89" evidence="3 6"/>
<dbReference type="Proteomes" id="UP000677913">
    <property type="component" value="Unassembled WGS sequence"/>
</dbReference>
<dbReference type="InterPro" id="IPR011683">
    <property type="entry name" value="Glyco_hydro_53"/>
</dbReference>
<keyword evidence="8" id="KW-1185">Reference proteome</keyword>
<dbReference type="InterPro" id="IPR017853">
    <property type="entry name" value="GH"/>
</dbReference>
<comment type="caution">
    <text evidence="7">The sequence shown here is derived from an EMBL/GenBank/DDBJ whole genome shotgun (WGS) entry which is preliminary data.</text>
</comment>
<dbReference type="SUPFAM" id="SSF51445">
    <property type="entry name" value="(Trans)glycosidases"/>
    <property type="match status" value="1"/>
</dbReference>
<keyword evidence="4 6" id="KW-0378">Hydrolase</keyword>
<evidence type="ECO:0000256" key="6">
    <source>
        <dbReference type="RuleBase" id="RU361192"/>
    </source>
</evidence>
<protein>
    <recommendedName>
        <fullName evidence="3 6">Arabinogalactan endo-beta-1,4-galactanase</fullName>
        <ecNumber evidence="3 6">3.2.1.89</ecNumber>
    </recommendedName>
</protein>
<keyword evidence="5 6" id="KW-0326">Glycosidase</keyword>
<evidence type="ECO:0000313" key="7">
    <source>
        <dbReference type="EMBL" id="MBS2965308.1"/>
    </source>
</evidence>
<name>A0A8J7WMX7_9ACTN</name>
<accession>A0A8J7WMX7</accession>
<evidence type="ECO:0000256" key="2">
    <source>
        <dbReference type="ARBA" id="ARBA00010687"/>
    </source>
</evidence>
<dbReference type="RefSeq" id="WP_211469665.1">
    <property type="nucleotide sequence ID" value="NZ_JAGSXH010000077.1"/>
</dbReference>
<reference evidence="7" key="1">
    <citation type="submission" date="2021-04" db="EMBL/GenBank/DDBJ databases">
        <title>Genome based classification of Actinospica acidithermotolerans sp. nov., an actinobacterium isolated from an Indonesian hot spring.</title>
        <authorList>
            <person name="Kusuma A.B."/>
            <person name="Putra K.E."/>
            <person name="Nafisah S."/>
            <person name="Loh J."/>
            <person name="Nouioui I."/>
            <person name="Goodfellow M."/>
        </authorList>
    </citation>
    <scope>NUCLEOTIDE SEQUENCE</scope>
    <source>
        <strain evidence="7">DSM 45618</strain>
    </source>
</reference>
<proteinExistence type="inferred from homology"/>
<organism evidence="7 8">
    <name type="scientific">Actinocrinis puniceicyclus</name>
    <dbReference type="NCBI Taxonomy" id="977794"/>
    <lineage>
        <taxon>Bacteria</taxon>
        <taxon>Bacillati</taxon>
        <taxon>Actinomycetota</taxon>
        <taxon>Actinomycetes</taxon>
        <taxon>Catenulisporales</taxon>
        <taxon>Actinospicaceae</taxon>
        <taxon>Actinocrinis</taxon>
    </lineage>
</organism>
<evidence type="ECO:0000313" key="8">
    <source>
        <dbReference type="Proteomes" id="UP000677913"/>
    </source>
</evidence>
<dbReference type="Pfam" id="PF07745">
    <property type="entry name" value="Glyco_hydro_53"/>
    <property type="match status" value="1"/>
</dbReference>
<dbReference type="EMBL" id="JAGSXH010000077">
    <property type="protein sequence ID" value="MBS2965308.1"/>
    <property type="molecule type" value="Genomic_DNA"/>
</dbReference>
<evidence type="ECO:0000256" key="1">
    <source>
        <dbReference type="ARBA" id="ARBA00001695"/>
    </source>
</evidence>
<dbReference type="PANTHER" id="PTHR34983:SF1">
    <property type="entry name" value="ARABINOGALACTAN ENDO-BETA-1,4-GALACTANASE A"/>
    <property type="match status" value="1"/>
</dbReference>
<dbReference type="Gene3D" id="2.60.120.260">
    <property type="entry name" value="Galactose-binding domain-like"/>
    <property type="match status" value="1"/>
</dbReference>
<evidence type="ECO:0000256" key="4">
    <source>
        <dbReference type="ARBA" id="ARBA00022801"/>
    </source>
</evidence>
<dbReference type="GO" id="GO:0045490">
    <property type="term" value="P:pectin catabolic process"/>
    <property type="evidence" value="ECO:0007669"/>
    <property type="project" value="TreeGrafter"/>
</dbReference>
<sequence>MTRHPSGHRGTRRRRGSSTLAIPLAAALAATALTAVPAAATTSTPAVANPGFEANGTGVASPSGWSSSGTTTADYTESGGHAGSYRLSHWSSSAYTVDTYQTITNITNGYYTLGVWVRSDDTGGSNYISLSGCGNATKTTYVPVDSDGNWLHIVDYVYVSDNQCTINLYSRSAANAWTNYDDITFTAGAAPVSIRGGDTSSLYRGEQLGGAYYNSSGTQQNALQILKNGGMDYVRLRVWVNPQDGMNNEATLLASAKQAYGYGLPILLDLHYSDTWADPGHQSTPAAWSADTLSQLEGQVYAYSKQVVGDLVAQGTPPAMVQVGNEINAGMLWPDGSTSNWPQLAALLRQGVAGVKAAYAPTKIVLHLAASDSLSTLESWYSTALNYGVSFDVIGISYYDYWHGRLDVLQSDLNGLAAKYGKPVMVAETAYPWTMANDDSQTNSVTSSNTTLDPGYAASAAGQAANLRDVLSIVQAVPNGLGLGAFYWEPTWTVVAGNGWDPANPGSGDGWENQAAFDFNDRALPVVSQFAAR</sequence>
<evidence type="ECO:0000256" key="5">
    <source>
        <dbReference type="ARBA" id="ARBA00023295"/>
    </source>
</evidence>
<dbReference type="Gene3D" id="3.20.20.80">
    <property type="entry name" value="Glycosidases"/>
    <property type="match status" value="1"/>
</dbReference>